<evidence type="ECO:0000313" key="2">
    <source>
        <dbReference type="Proteomes" id="UP001146351"/>
    </source>
</evidence>
<dbReference type="EMBL" id="JAPQKO010000005">
    <property type="protein sequence ID" value="KAJ5161588.1"/>
    <property type="molecule type" value="Genomic_DNA"/>
</dbReference>
<comment type="caution">
    <text evidence="1">The sequence shown here is derived from an EMBL/GenBank/DDBJ whole genome shotgun (WGS) entry which is preliminary data.</text>
</comment>
<sequence length="113" mass="13325">MISRKARHHLQRWSGEIFTEFFEHQFDFVRDGFRSTASSVFQFKLNRHNVIALSGEDARNIFLQEKDLNLYEGFQVIIGTIPSGLDPHQLGRVNKRVGDLQRPENLQYRTRFC</sequence>
<name>A0A9W9HZ10_9EURO</name>
<gene>
    <name evidence="1" type="ORF">N7492_006980</name>
</gene>
<reference evidence="1" key="1">
    <citation type="submission" date="2022-11" db="EMBL/GenBank/DDBJ databases">
        <authorList>
            <person name="Petersen C."/>
        </authorList>
    </citation>
    <scope>NUCLEOTIDE SEQUENCE</scope>
    <source>
        <strain evidence="1">IBT 21917</strain>
    </source>
</reference>
<dbReference type="OrthoDB" id="1055148at2759"/>
<dbReference type="Proteomes" id="UP001146351">
    <property type="component" value="Unassembled WGS sequence"/>
</dbReference>
<organism evidence="1 2">
    <name type="scientific">Penicillium capsulatum</name>
    <dbReference type="NCBI Taxonomy" id="69766"/>
    <lineage>
        <taxon>Eukaryota</taxon>
        <taxon>Fungi</taxon>
        <taxon>Dikarya</taxon>
        <taxon>Ascomycota</taxon>
        <taxon>Pezizomycotina</taxon>
        <taxon>Eurotiomycetes</taxon>
        <taxon>Eurotiomycetidae</taxon>
        <taxon>Eurotiales</taxon>
        <taxon>Aspergillaceae</taxon>
        <taxon>Penicillium</taxon>
    </lineage>
</organism>
<keyword evidence="2" id="KW-1185">Reference proteome</keyword>
<reference evidence="1" key="2">
    <citation type="journal article" date="2023" name="IMA Fungus">
        <title>Comparative genomic study of the Penicillium genus elucidates a diverse pangenome and 15 lateral gene transfer events.</title>
        <authorList>
            <person name="Petersen C."/>
            <person name="Sorensen T."/>
            <person name="Nielsen M.R."/>
            <person name="Sondergaard T.E."/>
            <person name="Sorensen J.L."/>
            <person name="Fitzpatrick D.A."/>
            <person name="Frisvad J.C."/>
            <person name="Nielsen K.L."/>
        </authorList>
    </citation>
    <scope>NUCLEOTIDE SEQUENCE</scope>
    <source>
        <strain evidence="1">IBT 21917</strain>
    </source>
</reference>
<protein>
    <submittedName>
        <fullName evidence="1">Cytochrome P450</fullName>
    </submittedName>
</protein>
<evidence type="ECO:0000313" key="1">
    <source>
        <dbReference type="EMBL" id="KAJ5161588.1"/>
    </source>
</evidence>
<dbReference type="AlphaFoldDB" id="A0A9W9HZ10"/>
<accession>A0A9W9HZ10</accession>
<proteinExistence type="predicted"/>